<evidence type="ECO:0000256" key="4">
    <source>
        <dbReference type="ARBA" id="ARBA00022692"/>
    </source>
</evidence>
<dbReference type="InterPro" id="IPR023997">
    <property type="entry name" value="TonB-dep_OMP_SusC/RagA_CS"/>
</dbReference>
<keyword evidence="2 7" id="KW-0813">Transport</keyword>
<accession>A0AAP2DR36</accession>
<name>A0AAP2DR36_9BACT</name>
<keyword evidence="3 7" id="KW-1134">Transmembrane beta strand</keyword>
<dbReference type="GO" id="GO:0009279">
    <property type="term" value="C:cell outer membrane"/>
    <property type="evidence" value="ECO:0007669"/>
    <property type="project" value="UniProtKB-SubCell"/>
</dbReference>
<protein>
    <submittedName>
        <fullName evidence="10">SusC/RagA family TonB-linked outer membrane protein</fullName>
    </submittedName>
</protein>
<keyword evidence="4 7" id="KW-0812">Transmembrane</keyword>
<reference evidence="10 11" key="1">
    <citation type="submission" date="2021-05" db="EMBL/GenBank/DDBJ databases">
        <title>A Polyphasic approach of four new species of the genus Ohtaekwangia: Ohtaekwangia histidinii sp. nov., Ohtaekwangia cretensis sp. nov., Ohtaekwangia indiensis sp. nov., Ohtaekwangia reichenbachii sp. nov. from diverse environment.</title>
        <authorList>
            <person name="Octaviana S."/>
        </authorList>
    </citation>
    <scope>NUCLEOTIDE SEQUENCE [LARGE SCALE GENOMIC DNA]</scope>
    <source>
        <strain evidence="10 11">PWU4</strain>
    </source>
</reference>
<dbReference type="EMBL" id="JAHESF010000054">
    <property type="protein sequence ID" value="MBT1700996.1"/>
    <property type="molecule type" value="Genomic_DNA"/>
</dbReference>
<dbReference type="SUPFAM" id="SSF49464">
    <property type="entry name" value="Carboxypeptidase regulatory domain-like"/>
    <property type="match status" value="1"/>
</dbReference>
<evidence type="ECO:0000313" key="11">
    <source>
        <dbReference type="Proteomes" id="UP001319200"/>
    </source>
</evidence>
<feature type="domain" description="TonB-dependent receptor plug" evidence="9">
    <location>
        <begin position="117"/>
        <end position="231"/>
    </location>
</feature>
<dbReference type="InterPro" id="IPR023996">
    <property type="entry name" value="TonB-dep_OMP_SusC/RagA"/>
</dbReference>
<dbReference type="InterPro" id="IPR037066">
    <property type="entry name" value="Plug_dom_sf"/>
</dbReference>
<dbReference type="Pfam" id="PF13715">
    <property type="entry name" value="CarbopepD_reg_2"/>
    <property type="match status" value="1"/>
</dbReference>
<dbReference type="NCBIfam" id="TIGR04056">
    <property type="entry name" value="OMP_RagA_SusC"/>
    <property type="match status" value="1"/>
</dbReference>
<evidence type="ECO:0000256" key="8">
    <source>
        <dbReference type="SAM" id="SignalP"/>
    </source>
</evidence>
<sequence>MRRFLLTFLTLATPVFAFAQDRQVKGTVVSSADGTVLPGVSVMLKGTNNGTTTDSDGKFALATPASGGLLVFSFIGFGTQEVEIGNQSELNISLAEDFRQLSEVVITALGIEKSRQSLGYALQDVKGEQLAEARSANLVNGLSGKIAGVRISPNAGPGSGSNIQIRGQSSVSGVNQPLFVIDGVPMEQSQNAGKQFGGGMSEINPDNVASISVLKGPSATALYGSRGQNGVILITTKNGSGVKGISVEVNSNVMFERPAVKPDFQDIYGGGNGYRTWYTNGRSANITDVLEIQQYRDAYGNAAPLTGTDGTDESWGAPMDGRLVRHWWTGTEVAPLTPAPDNWDDYWETGKTVTNNVAVAGAHDKGSFRLSVGRLKQDGIMYNNDYWRNNFKLNAVHDFTDKFNATISAEYIKSGSDNRSYQDGQQFIWSHRQTDWEKLKHYDDYRSVHILRAGDGDAPNWQHTFFTNPFFTQDKLPYSNEKDRIVGNVALNYQVLPSLSVMLRSGTDVWTDTRINVINYERIRAGTQLYGQYSEEVLRNQETNTDVIVTFNKELTRALKLNMMAGGLLRTNYYKRDFAQVNQLVNDGIYNLANSIPSLNTLASAIEEKESQSVFGSASLGYRDAVFVDVTARNDWSSTLPASNWSYFYPSVTTSVILTELLPIGTPVLSFGKVRASWAQVGNDTDPYRLEQLFYYASAWNGATPELYEGLEIANPTLKPEMTTGIELGFEARFLNDRLGIDFTYYDQSTKDQILAVEISKASGYNTRLLNAGEVTNKGMEVVLNTTPVKRPGGISWDVSVNFARNRNKVVALAEGLTTYTLNSRNSLASLAMVGQPYGALFGIGFEHAPDGSVLYKDGLPVVSTTARVLGNIQPDWTGGVQNTISFKGISLSALIDVRAGGKAYNEGIGIARWTGQYEETAVGREEGIIGTGTMNIGSAESPQYVPNNVIVPARQLYAYNNARTYHEASIFDMSYVRLREVSLGYQLPESLLKGFFIKSAKISAVGRNLALLLTNVPHVDPEFDRLGGNSYGFGYGELPTTRSMGFNVNLTF</sequence>
<keyword evidence="11" id="KW-1185">Reference proteome</keyword>
<dbReference type="InterPro" id="IPR036942">
    <property type="entry name" value="Beta-barrel_TonB_sf"/>
</dbReference>
<gene>
    <name evidence="10" type="ORF">KK083_29150</name>
</gene>
<dbReference type="Gene3D" id="2.40.170.20">
    <property type="entry name" value="TonB-dependent receptor, beta-barrel domain"/>
    <property type="match status" value="1"/>
</dbReference>
<dbReference type="PROSITE" id="PS52016">
    <property type="entry name" value="TONB_DEPENDENT_REC_3"/>
    <property type="match status" value="1"/>
</dbReference>
<dbReference type="SUPFAM" id="SSF56935">
    <property type="entry name" value="Porins"/>
    <property type="match status" value="1"/>
</dbReference>
<dbReference type="InterPro" id="IPR012910">
    <property type="entry name" value="Plug_dom"/>
</dbReference>
<keyword evidence="8" id="KW-0732">Signal</keyword>
<evidence type="ECO:0000256" key="5">
    <source>
        <dbReference type="ARBA" id="ARBA00023136"/>
    </source>
</evidence>
<evidence type="ECO:0000256" key="2">
    <source>
        <dbReference type="ARBA" id="ARBA00022448"/>
    </source>
</evidence>
<dbReference type="RefSeq" id="WP_254169684.1">
    <property type="nucleotide sequence ID" value="NZ_JAHESF010000054.1"/>
</dbReference>
<dbReference type="InterPro" id="IPR008969">
    <property type="entry name" value="CarboxyPept-like_regulatory"/>
</dbReference>
<dbReference type="Gene3D" id="2.170.130.10">
    <property type="entry name" value="TonB-dependent receptor, plug domain"/>
    <property type="match status" value="1"/>
</dbReference>
<comment type="similarity">
    <text evidence="7">Belongs to the TonB-dependent receptor family.</text>
</comment>
<dbReference type="Gene3D" id="2.60.40.1120">
    <property type="entry name" value="Carboxypeptidase-like, regulatory domain"/>
    <property type="match status" value="1"/>
</dbReference>
<keyword evidence="5 7" id="KW-0472">Membrane</keyword>
<evidence type="ECO:0000313" key="10">
    <source>
        <dbReference type="EMBL" id="MBT1700996.1"/>
    </source>
</evidence>
<evidence type="ECO:0000256" key="3">
    <source>
        <dbReference type="ARBA" id="ARBA00022452"/>
    </source>
</evidence>
<evidence type="ECO:0000256" key="1">
    <source>
        <dbReference type="ARBA" id="ARBA00004571"/>
    </source>
</evidence>
<feature type="chain" id="PRO_5042914165" evidence="8">
    <location>
        <begin position="20"/>
        <end position="1053"/>
    </location>
</feature>
<dbReference type="AlphaFoldDB" id="A0AAP2DR36"/>
<comment type="subcellular location">
    <subcellularLocation>
        <location evidence="1 7">Cell outer membrane</location>
        <topology evidence="1 7">Multi-pass membrane protein</topology>
    </subcellularLocation>
</comment>
<feature type="signal peptide" evidence="8">
    <location>
        <begin position="1"/>
        <end position="19"/>
    </location>
</feature>
<evidence type="ECO:0000259" key="9">
    <source>
        <dbReference type="Pfam" id="PF07715"/>
    </source>
</evidence>
<dbReference type="InterPro" id="IPR039426">
    <property type="entry name" value="TonB-dep_rcpt-like"/>
</dbReference>
<dbReference type="Pfam" id="PF07715">
    <property type="entry name" value="Plug"/>
    <property type="match status" value="1"/>
</dbReference>
<organism evidence="10 11">
    <name type="scientific">Chryseosolibacter histidini</name>
    <dbReference type="NCBI Taxonomy" id="2782349"/>
    <lineage>
        <taxon>Bacteria</taxon>
        <taxon>Pseudomonadati</taxon>
        <taxon>Bacteroidota</taxon>
        <taxon>Cytophagia</taxon>
        <taxon>Cytophagales</taxon>
        <taxon>Chryseotaleaceae</taxon>
        <taxon>Chryseosolibacter</taxon>
    </lineage>
</organism>
<proteinExistence type="inferred from homology"/>
<comment type="caution">
    <text evidence="10">The sequence shown here is derived from an EMBL/GenBank/DDBJ whole genome shotgun (WGS) entry which is preliminary data.</text>
</comment>
<keyword evidence="6 7" id="KW-0998">Cell outer membrane</keyword>
<dbReference type="Proteomes" id="UP001319200">
    <property type="component" value="Unassembled WGS sequence"/>
</dbReference>
<evidence type="ECO:0000256" key="6">
    <source>
        <dbReference type="ARBA" id="ARBA00023237"/>
    </source>
</evidence>
<evidence type="ECO:0000256" key="7">
    <source>
        <dbReference type="PROSITE-ProRule" id="PRU01360"/>
    </source>
</evidence>
<dbReference type="NCBIfam" id="TIGR04057">
    <property type="entry name" value="SusC_RagA_signa"/>
    <property type="match status" value="1"/>
</dbReference>